<evidence type="ECO:0000313" key="11">
    <source>
        <dbReference type="Proteomes" id="UP000678679"/>
    </source>
</evidence>
<dbReference type="InterPro" id="IPR008969">
    <property type="entry name" value="CarboxyPept-like_regulatory"/>
</dbReference>
<dbReference type="RefSeq" id="WP_169661826.1">
    <property type="nucleotide sequence ID" value="NZ_CP076133.1"/>
</dbReference>
<evidence type="ECO:0000256" key="1">
    <source>
        <dbReference type="ARBA" id="ARBA00004571"/>
    </source>
</evidence>
<evidence type="ECO:0000256" key="6">
    <source>
        <dbReference type="ARBA" id="ARBA00023237"/>
    </source>
</evidence>
<dbReference type="Gene3D" id="2.40.170.20">
    <property type="entry name" value="TonB-dependent receptor, beta-barrel domain"/>
    <property type="match status" value="1"/>
</dbReference>
<dbReference type="NCBIfam" id="TIGR04057">
    <property type="entry name" value="SusC_RagA_signa"/>
    <property type="match status" value="1"/>
</dbReference>
<comment type="similarity">
    <text evidence="7">Belongs to the TonB-dependent receptor family.</text>
</comment>
<proteinExistence type="inferred from homology"/>
<dbReference type="InterPro" id="IPR036942">
    <property type="entry name" value="Beta-barrel_TonB_sf"/>
</dbReference>
<keyword evidence="5 7" id="KW-0472">Membrane</keyword>
<accession>A0AAX1NFR4</accession>
<protein>
    <submittedName>
        <fullName evidence="10">SusC/RagA family TonB-linked outer membrane protein</fullName>
    </submittedName>
</protein>
<dbReference type="InterPro" id="IPR037066">
    <property type="entry name" value="Plug_dom_sf"/>
</dbReference>
<dbReference type="AlphaFoldDB" id="A0AAX1NFR4"/>
<dbReference type="InterPro" id="IPR023997">
    <property type="entry name" value="TonB-dep_OMP_SusC/RagA_CS"/>
</dbReference>
<keyword evidence="2 7" id="KW-0813">Transport</keyword>
<feature type="signal peptide" evidence="8">
    <location>
        <begin position="1"/>
        <end position="26"/>
    </location>
</feature>
<keyword evidence="4 7" id="KW-0812">Transmembrane</keyword>
<keyword evidence="11" id="KW-1185">Reference proteome</keyword>
<dbReference type="EMBL" id="CP076133">
    <property type="protein sequence ID" value="QWG05523.1"/>
    <property type="molecule type" value="Genomic_DNA"/>
</dbReference>
<evidence type="ECO:0000256" key="2">
    <source>
        <dbReference type="ARBA" id="ARBA00022448"/>
    </source>
</evidence>
<dbReference type="SUPFAM" id="SSF56935">
    <property type="entry name" value="Porins"/>
    <property type="match status" value="1"/>
</dbReference>
<evidence type="ECO:0000256" key="3">
    <source>
        <dbReference type="ARBA" id="ARBA00022452"/>
    </source>
</evidence>
<dbReference type="GO" id="GO:0009279">
    <property type="term" value="C:cell outer membrane"/>
    <property type="evidence" value="ECO:0007669"/>
    <property type="project" value="UniProtKB-SubCell"/>
</dbReference>
<keyword evidence="6 7" id="KW-0998">Cell outer membrane</keyword>
<reference evidence="10 11" key="1">
    <citation type="submission" date="2021-05" db="EMBL/GenBank/DDBJ databases">
        <title>Comparative genomic studies on the polysaccharide-degrading batcterial strains of the Flammeovirga genus.</title>
        <authorList>
            <person name="Zewei F."/>
            <person name="Zheng Z."/>
            <person name="Yu L."/>
            <person name="Ruyue G."/>
            <person name="Yanhong M."/>
            <person name="Yuanyuan C."/>
            <person name="Jingyan G."/>
            <person name="Wenjun H."/>
        </authorList>
    </citation>
    <scope>NUCLEOTIDE SEQUENCE [LARGE SCALE GENOMIC DNA]</scope>
    <source>
        <strain evidence="10 11">NBRC:100898</strain>
    </source>
</reference>
<dbReference type="KEGG" id="fya:KMW28_24190"/>
<evidence type="ECO:0000259" key="9">
    <source>
        <dbReference type="Pfam" id="PF07715"/>
    </source>
</evidence>
<evidence type="ECO:0000256" key="5">
    <source>
        <dbReference type="ARBA" id="ARBA00023136"/>
    </source>
</evidence>
<name>A0AAX1NFR4_9BACT</name>
<keyword evidence="3 7" id="KW-1134">Transmembrane beta strand</keyword>
<comment type="subcellular location">
    <subcellularLocation>
        <location evidence="1 7">Cell outer membrane</location>
        <topology evidence="1 7">Multi-pass membrane protein</topology>
    </subcellularLocation>
</comment>
<dbReference type="InterPro" id="IPR023996">
    <property type="entry name" value="TonB-dep_OMP_SusC/RagA"/>
</dbReference>
<evidence type="ECO:0000313" key="10">
    <source>
        <dbReference type="EMBL" id="QWG05523.1"/>
    </source>
</evidence>
<dbReference type="Gene3D" id="2.170.130.10">
    <property type="entry name" value="TonB-dependent receptor, plug domain"/>
    <property type="match status" value="1"/>
</dbReference>
<keyword evidence="8" id="KW-0732">Signal</keyword>
<dbReference type="InterPro" id="IPR039426">
    <property type="entry name" value="TonB-dep_rcpt-like"/>
</dbReference>
<dbReference type="Gene3D" id="2.60.40.1120">
    <property type="entry name" value="Carboxypeptidase-like, regulatory domain"/>
    <property type="match status" value="1"/>
</dbReference>
<evidence type="ECO:0000256" key="8">
    <source>
        <dbReference type="SAM" id="SignalP"/>
    </source>
</evidence>
<feature type="domain" description="TonB-dependent receptor plug" evidence="9">
    <location>
        <begin position="123"/>
        <end position="245"/>
    </location>
</feature>
<dbReference type="Pfam" id="PF07715">
    <property type="entry name" value="Plug"/>
    <property type="match status" value="1"/>
</dbReference>
<gene>
    <name evidence="10" type="ORF">KMW28_24190</name>
</gene>
<dbReference type="Proteomes" id="UP000678679">
    <property type="component" value="Chromosome 2"/>
</dbReference>
<dbReference type="Pfam" id="PF13715">
    <property type="entry name" value="CarbopepD_reg_2"/>
    <property type="match status" value="1"/>
</dbReference>
<dbReference type="PROSITE" id="PS52016">
    <property type="entry name" value="TONB_DEPENDENT_REC_3"/>
    <property type="match status" value="1"/>
</dbReference>
<dbReference type="InterPro" id="IPR012910">
    <property type="entry name" value="Plug_dom"/>
</dbReference>
<feature type="chain" id="PRO_5043399060" evidence="8">
    <location>
        <begin position="27"/>
        <end position="1057"/>
    </location>
</feature>
<evidence type="ECO:0000256" key="4">
    <source>
        <dbReference type="ARBA" id="ARBA00022692"/>
    </source>
</evidence>
<sequence length="1057" mass="118527">MVKGNKLLFKLLLFILFIVCSNETIAQEERTIRGIIYDTKGITVPGASVVILEENRGSISDIDGKFTLENVKPGDVIKVTFIGYESYQMRIKDGMKEEVKIYLKEKIQKLDEIVVIGFGEQRKEDLTGSVGRVSGKEVERSVNASFENELQGRMAGVRVVTNSGQPGASSSISIRGVNSIGGNNQPLYVIDGVPMMTDDNMGFAQEGGAGQSALADINPADIASIEVLKDASSTAIYGAMGSNGVILITTKKGDLGKVKTQVSSKYGVQRLNRNLFIPVLDSKTFLDMRKEIGRGREDYNPDSLTSTNWQDILYKDGSIFDLNASVSGGNQKFNFMASTNYYTSDGIIENSGFDRMSFRTNFSAELSKKVRIWANVYVSQSSSGQVNTGTGFDAAKGQGSVVMQAIRAQPTMNPDGTSIIDNSNNLELRNSPTQLAEENIMRNANDMMTSSLTMQYKINNNFTYQARGGFNSGTRENNFYRSSVLNTVDDTKGWARRRFSAYNNWNVDTDMTHYKKWGKFDARTMVMASARFSGNEWMQMEASNFPSDEMLWHNMGAGLLQLPSSSGYEQRTMLSLTARSIMSYDNRYFLTASVRHDGASQFSEGNKWATFPAAALSWKLNNEQFLKDVQQLNLLKFRLSYGANGNPANRVGRSLSIFSNQNAVLGHDKSRYSVFREAFFRNDQLKWELTKELNLGFDASAFNNRIEVTADYYVKNTNDLLLETNVPAYTGFNTGLVNIGSLQNKGFEVALTTTNIEKNDFTWITRGVFTRAKTWITSLRTDTLNAGYMNPWNGGDATQQLIAGRELGTFWGYKADRIYQYEDFREFRGLSTEEAAVKFRNDLKNAGYQYARLGYTPWKENEVGQALYPGQQKYVDQNGDGKIDANDKMVIGTAQPDFVWSLENRFEYKNLSLSIFFMGEHGRSMANLTMWRLGFMNGIGNVTQEIYDRRWTPENPNNHTHVALLDNSATNLPFSDIVIEDASFIRLKRIDLMYRFNLKSITGNVSFAVTDLYTWTNYSGYNPDVSLTGHNALKMGHDYGVYPLPTSYTIGLNLTFN</sequence>
<evidence type="ECO:0000256" key="7">
    <source>
        <dbReference type="PROSITE-ProRule" id="PRU01360"/>
    </source>
</evidence>
<dbReference type="SUPFAM" id="SSF49464">
    <property type="entry name" value="Carboxypeptidase regulatory domain-like"/>
    <property type="match status" value="1"/>
</dbReference>
<organism evidence="10 11">
    <name type="scientific">Flammeovirga yaeyamensis</name>
    <dbReference type="NCBI Taxonomy" id="367791"/>
    <lineage>
        <taxon>Bacteria</taxon>
        <taxon>Pseudomonadati</taxon>
        <taxon>Bacteroidota</taxon>
        <taxon>Cytophagia</taxon>
        <taxon>Cytophagales</taxon>
        <taxon>Flammeovirgaceae</taxon>
        <taxon>Flammeovirga</taxon>
    </lineage>
</organism>
<dbReference type="NCBIfam" id="TIGR04056">
    <property type="entry name" value="OMP_RagA_SusC"/>
    <property type="match status" value="1"/>
</dbReference>